<gene>
    <name evidence="3" type="ORF">ICC18_15260</name>
</gene>
<dbReference type="EMBL" id="JACVVD010000004">
    <property type="protein sequence ID" value="MBD0381485.1"/>
    <property type="molecule type" value="Genomic_DNA"/>
</dbReference>
<evidence type="ECO:0000259" key="2">
    <source>
        <dbReference type="Pfam" id="PF12010"/>
    </source>
</evidence>
<dbReference type="PROSITE" id="PS51257">
    <property type="entry name" value="PROKAR_LIPOPROTEIN"/>
    <property type="match status" value="1"/>
</dbReference>
<feature type="domain" description="DUF3502" evidence="2">
    <location>
        <begin position="463"/>
        <end position="531"/>
    </location>
</feature>
<dbReference type="Proteomes" id="UP000650466">
    <property type="component" value="Unassembled WGS sequence"/>
</dbReference>
<dbReference type="AlphaFoldDB" id="A0A926KT17"/>
<dbReference type="InterPro" id="IPR022627">
    <property type="entry name" value="DUF3502"/>
</dbReference>
<dbReference type="InterPro" id="IPR006059">
    <property type="entry name" value="SBP"/>
</dbReference>
<comment type="caution">
    <text evidence="3">The sequence shown here is derived from an EMBL/GenBank/DDBJ whole genome shotgun (WGS) entry which is preliminary data.</text>
</comment>
<keyword evidence="1" id="KW-0732">Signal</keyword>
<proteinExistence type="predicted"/>
<dbReference type="Pfam" id="PF01547">
    <property type="entry name" value="SBP_bac_1"/>
    <property type="match status" value="1"/>
</dbReference>
<dbReference type="RefSeq" id="WP_188175255.1">
    <property type="nucleotide sequence ID" value="NZ_JACVVD010000004.1"/>
</dbReference>
<feature type="signal peptide" evidence="1">
    <location>
        <begin position="1"/>
        <end position="21"/>
    </location>
</feature>
<protein>
    <submittedName>
        <fullName evidence="3">ABC transporter substrate-binding protein</fullName>
    </submittedName>
</protein>
<dbReference type="PANTHER" id="PTHR43649">
    <property type="entry name" value="ARABINOSE-BINDING PROTEIN-RELATED"/>
    <property type="match status" value="1"/>
</dbReference>
<accession>A0A926KT17</accession>
<evidence type="ECO:0000256" key="1">
    <source>
        <dbReference type="SAM" id="SignalP"/>
    </source>
</evidence>
<dbReference type="Gene3D" id="3.40.190.10">
    <property type="entry name" value="Periplasmic binding protein-like II"/>
    <property type="match status" value="2"/>
</dbReference>
<dbReference type="SUPFAM" id="SSF53850">
    <property type="entry name" value="Periplasmic binding protein-like II"/>
    <property type="match status" value="1"/>
</dbReference>
<sequence>MKVKRLATALLSIALVGSTVACGKSDQEAANSPAASAGAASAKPLEPVTLKGMLWGDVPADMQAILAEFEKRTKDTLNTKLDIKWNPVTDHKQKVKLMMAAGEEADFVFDAEFMNLKELVPQGAYVQLDKYFNNDAYPGLKKAFPPEFIEANKRYDGHLYTIPLTQYFKDLDVIYIRKDLREKYGLAPIKSYADLEKFYDIILEKEKGLTPLALGGVRGFYMIHGGMIPPKDTIQSVGVSGVDFKVQLSDDLKKVLNIVAIGDPASEYAKLPAPFNTLKTSYPEYDKYVEWTKYLEKDVLSQKDGKSYFMSGKAASYEGTISSFAADRKKLKDANSSADLEYFVYTPGITEMKPKSIDTNYKANNNIAIPATSKNVERTMKFFDWLFSSRENHDLFEHGIKGKHWEPVGDNQIKLLDDSKSYVFPGYELSWNPNMIRIPDTLDDMSKKYLEYSAKADTYYASPLKKFIFDNTNVKAETANISSKYTPFLQMIKNGQYKDWPTDLEKMNKELKALGLDKVREEIRKQVQDYLDKGIK</sequence>
<dbReference type="InterPro" id="IPR050490">
    <property type="entry name" value="Bact_solute-bd_prot1"/>
</dbReference>
<reference evidence="3" key="1">
    <citation type="submission" date="2020-09" db="EMBL/GenBank/DDBJ databases">
        <title>Draft Genome Sequence of Paenibacillus sp. WST5.</title>
        <authorList>
            <person name="Bao Z."/>
        </authorList>
    </citation>
    <scope>NUCLEOTIDE SEQUENCE</scope>
    <source>
        <strain evidence="3">WST5</strain>
    </source>
</reference>
<evidence type="ECO:0000313" key="3">
    <source>
        <dbReference type="EMBL" id="MBD0381485.1"/>
    </source>
</evidence>
<dbReference type="Pfam" id="PF12010">
    <property type="entry name" value="DUF3502"/>
    <property type="match status" value="1"/>
</dbReference>
<organism evidence="3 4">
    <name type="scientific">Paenibacillus sedimenti</name>
    <dbReference type="NCBI Taxonomy" id="2770274"/>
    <lineage>
        <taxon>Bacteria</taxon>
        <taxon>Bacillati</taxon>
        <taxon>Bacillota</taxon>
        <taxon>Bacilli</taxon>
        <taxon>Bacillales</taxon>
        <taxon>Paenibacillaceae</taxon>
        <taxon>Paenibacillus</taxon>
    </lineage>
</organism>
<feature type="chain" id="PRO_5038865599" evidence="1">
    <location>
        <begin position="22"/>
        <end position="536"/>
    </location>
</feature>
<evidence type="ECO:0000313" key="4">
    <source>
        <dbReference type="Proteomes" id="UP000650466"/>
    </source>
</evidence>
<name>A0A926KT17_9BACL</name>
<dbReference type="PANTHER" id="PTHR43649:SF12">
    <property type="entry name" value="DIACETYLCHITOBIOSE BINDING PROTEIN DASA"/>
    <property type="match status" value="1"/>
</dbReference>
<keyword evidence="4" id="KW-1185">Reference proteome</keyword>